<proteinExistence type="predicted"/>
<feature type="compositionally biased region" description="Polar residues" evidence="1">
    <location>
        <begin position="125"/>
        <end position="141"/>
    </location>
</feature>
<dbReference type="Proteomes" id="UP000784793">
    <property type="component" value="Unassembled WGS sequence"/>
</dbReference>
<evidence type="ECO:0000256" key="1">
    <source>
        <dbReference type="SAM" id="MobiDB-lite"/>
    </source>
</evidence>
<feature type="region of interest" description="Disordered" evidence="1">
    <location>
        <begin position="122"/>
        <end position="141"/>
    </location>
</feature>
<sequence>MTLSEVQFELKAPKGQFNKFGHYAYRSTEDILKAVKPLLQKFGDDLSLSDEPVLVGDWHYIKATATFTDKDGKQTSSTGFARESANKKGMDESQITGTASSYARKYALNGLFLIDDTKDADTSEYHQQNQQSAKTNRQRNNQQSVLIARKKAYTAVVKEIAQVNGTTTKEVNKGIAETLQAVPDYQSLSEDDKIIKSINAANKMLESAKQMQQEGQAG</sequence>
<reference evidence="2" key="2">
    <citation type="submission" date="2021-09" db="EMBL/GenBank/DDBJ databases">
        <authorList>
            <person name="Gilroy R."/>
        </authorList>
    </citation>
    <scope>NUCLEOTIDE SEQUENCE</scope>
    <source>
        <strain evidence="2">CHK194-22301</strain>
    </source>
</reference>
<accession>A0A921FHG2</accession>
<dbReference type="EMBL" id="DYXB01000045">
    <property type="protein sequence ID" value="HJF09748.1"/>
    <property type="molecule type" value="Genomic_DNA"/>
</dbReference>
<dbReference type="InterPro" id="IPR007499">
    <property type="entry name" value="ERF_bacteria_virus"/>
</dbReference>
<protein>
    <submittedName>
        <fullName evidence="2">ERF family protein</fullName>
    </submittedName>
</protein>
<evidence type="ECO:0000313" key="3">
    <source>
        <dbReference type="Proteomes" id="UP000784793"/>
    </source>
</evidence>
<dbReference type="Pfam" id="PF04404">
    <property type="entry name" value="ERF"/>
    <property type="match status" value="1"/>
</dbReference>
<reference evidence="2" key="1">
    <citation type="journal article" date="2021" name="PeerJ">
        <title>Extensive microbial diversity within the chicken gut microbiome revealed by metagenomics and culture.</title>
        <authorList>
            <person name="Gilroy R."/>
            <person name="Ravi A."/>
            <person name="Getino M."/>
            <person name="Pursley I."/>
            <person name="Horton D.L."/>
            <person name="Alikhan N.F."/>
            <person name="Baker D."/>
            <person name="Gharbi K."/>
            <person name="Hall N."/>
            <person name="Watson M."/>
            <person name="Adriaenssens E.M."/>
            <person name="Foster-Nyarko E."/>
            <person name="Jarju S."/>
            <person name="Secka A."/>
            <person name="Antonio M."/>
            <person name="Oren A."/>
            <person name="Chaudhuri R.R."/>
            <person name="La Ragione R."/>
            <person name="Hildebrand F."/>
            <person name="Pallen M.J."/>
        </authorList>
    </citation>
    <scope>NUCLEOTIDE SEQUENCE</scope>
    <source>
        <strain evidence="2">CHK194-22301</strain>
    </source>
</reference>
<evidence type="ECO:0000313" key="2">
    <source>
        <dbReference type="EMBL" id="HJF09748.1"/>
    </source>
</evidence>
<name>A0A921FHG2_9LACO</name>
<dbReference type="AlphaFoldDB" id="A0A921FHG2"/>
<feature type="region of interest" description="Disordered" evidence="1">
    <location>
        <begin position="71"/>
        <end position="94"/>
    </location>
</feature>
<organism evidence="2 3">
    <name type="scientific">Lactobacillus crispatus</name>
    <dbReference type="NCBI Taxonomy" id="47770"/>
    <lineage>
        <taxon>Bacteria</taxon>
        <taxon>Bacillati</taxon>
        <taxon>Bacillota</taxon>
        <taxon>Bacilli</taxon>
        <taxon>Lactobacillales</taxon>
        <taxon>Lactobacillaceae</taxon>
        <taxon>Lactobacillus</taxon>
    </lineage>
</organism>
<comment type="caution">
    <text evidence="2">The sequence shown here is derived from an EMBL/GenBank/DDBJ whole genome shotgun (WGS) entry which is preliminary data.</text>
</comment>
<gene>
    <name evidence="2" type="ORF">K8V23_02965</name>
</gene>